<dbReference type="Proteomes" id="UP000001312">
    <property type="component" value="Unassembled WGS sequence"/>
</dbReference>
<dbReference type="InParanoid" id="A7EQL8"/>
<organism evidence="1 2">
    <name type="scientific">Sclerotinia sclerotiorum (strain ATCC 18683 / 1980 / Ss-1)</name>
    <name type="common">White mold</name>
    <name type="synonym">Whetzelinia sclerotiorum</name>
    <dbReference type="NCBI Taxonomy" id="665079"/>
    <lineage>
        <taxon>Eukaryota</taxon>
        <taxon>Fungi</taxon>
        <taxon>Dikarya</taxon>
        <taxon>Ascomycota</taxon>
        <taxon>Pezizomycotina</taxon>
        <taxon>Leotiomycetes</taxon>
        <taxon>Helotiales</taxon>
        <taxon>Sclerotiniaceae</taxon>
        <taxon>Sclerotinia</taxon>
    </lineage>
</organism>
<dbReference type="AlphaFoldDB" id="A7EQL8"/>
<gene>
    <name evidence="1" type="ORF">SS1G_07620</name>
</gene>
<dbReference type="GeneID" id="5487594"/>
<evidence type="ECO:0000313" key="1">
    <source>
        <dbReference type="EMBL" id="EDN91760.1"/>
    </source>
</evidence>
<evidence type="ECO:0000313" key="2">
    <source>
        <dbReference type="Proteomes" id="UP000001312"/>
    </source>
</evidence>
<protein>
    <submittedName>
        <fullName evidence="1">Uncharacterized protein</fullName>
    </submittedName>
</protein>
<keyword evidence="2" id="KW-1185">Reference proteome</keyword>
<reference evidence="2" key="1">
    <citation type="journal article" date="2011" name="PLoS Genet.">
        <title>Genomic analysis of the necrotrophic fungal pathogens Sclerotinia sclerotiorum and Botrytis cinerea.</title>
        <authorList>
            <person name="Amselem J."/>
            <person name="Cuomo C.A."/>
            <person name="van Kan J.A."/>
            <person name="Viaud M."/>
            <person name="Benito E.P."/>
            <person name="Couloux A."/>
            <person name="Coutinho P.M."/>
            <person name="de Vries R.P."/>
            <person name="Dyer P.S."/>
            <person name="Fillinger S."/>
            <person name="Fournier E."/>
            <person name="Gout L."/>
            <person name="Hahn M."/>
            <person name="Kohn L."/>
            <person name="Lapalu N."/>
            <person name="Plummer K.M."/>
            <person name="Pradier J.M."/>
            <person name="Quevillon E."/>
            <person name="Sharon A."/>
            <person name="Simon A."/>
            <person name="ten Have A."/>
            <person name="Tudzynski B."/>
            <person name="Tudzynski P."/>
            <person name="Wincker P."/>
            <person name="Andrew M."/>
            <person name="Anthouard V."/>
            <person name="Beever R.E."/>
            <person name="Beffa R."/>
            <person name="Benoit I."/>
            <person name="Bouzid O."/>
            <person name="Brault B."/>
            <person name="Chen Z."/>
            <person name="Choquer M."/>
            <person name="Collemare J."/>
            <person name="Cotton P."/>
            <person name="Danchin E.G."/>
            <person name="Da Silva C."/>
            <person name="Gautier A."/>
            <person name="Giraud C."/>
            <person name="Giraud T."/>
            <person name="Gonzalez C."/>
            <person name="Grossetete S."/>
            <person name="Guldener U."/>
            <person name="Henrissat B."/>
            <person name="Howlett B.J."/>
            <person name="Kodira C."/>
            <person name="Kretschmer M."/>
            <person name="Lappartient A."/>
            <person name="Leroch M."/>
            <person name="Levis C."/>
            <person name="Mauceli E."/>
            <person name="Neuveglise C."/>
            <person name="Oeser B."/>
            <person name="Pearson M."/>
            <person name="Poulain J."/>
            <person name="Poussereau N."/>
            <person name="Quesneville H."/>
            <person name="Rascle C."/>
            <person name="Schumacher J."/>
            <person name="Segurens B."/>
            <person name="Sexton A."/>
            <person name="Silva E."/>
            <person name="Sirven C."/>
            <person name="Soanes D.M."/>
            <person name="Talbot N.J."/>
            <person name="Templeton M."/>
            <person name="Yandava C."/>
            <person name="Yarden O."/>
            <person name="Zeng Q."/>
            <person name="Rollins J.A."/>
            <person name="Lebrun M.H."/>
            <person name="Dickman M."/>
        </authorList>
    </citation>
    <scope>NUCLEOTIDE SEQUENCE [LARGE SCALE GENOMIC DNA]</scope>
    <source>
        <strain evidence="2">ATCC 18683 / 1980 / Ss-1</strain>
    </source>
</reference>
<sequence length="68" mass="7672">MPTKLRRGIRMSIPLYATLIAGFGVTSSWAVCINTLCMCGKPRLEIKMAVWLEWDGIFNEIDAERAIL</sequence>
<name>A7EQL8_SCLS1</name>
<dbReference type="RefSeq" id="XP_001590996.1">
    <property type="nucleotide sequence ID" value="XM_001590946.1"/>
</dbReference>
<dbReference type="KEGG" id="ssl:SS1G_07620"/>
<proteinExistence type="predicted"/>
<accession>A7EQL8</accession>
<dbReference type="EMBL" id="CH476630">
    <property type="protein sequence ID" value="EDN91760.1"/>
    <property type="molecule type" value="Genomic_DNA"/>
</dbReference>